<dbReference type="AlphaFoldDB" id="A0AAE0W1H3"/>
<proteinExistence type="predicted"/>
<reference evidence="1" key="1">
    <citation type="journal article" date="2021" name="Genome Biol. Evol.">
        <title>A High-Quality Reference Genome for a Parasitic Bivalve with Doubly Uniparental Inheritance (Bivalvia: Unionida).</title>
        <authorList>
            <person name="Smith C.H."/>
        </authorList>
    </citation>
    <scope>NUCLEOTIDE SEQUENCE</scope>
    <source>
        <strain evidence="1">CHS0354</strain>
    </source>
</reference>
<dbReference type="Proteomes" id="UP001195483">
    <property type="component" value="Unassembled WGS sequence"/>
</dbReference>
<evidence type="ECO:0000313" key="2">
    <source>
        <dbReference type="Proteomes" id="UP001195483"/>
    </source>
</evidence>
<organism evidence="1 2">
    <name type="scientific">Potamilus streckersoni</name>
    <dbReference type="NCBI Taxonomy" id="2493646"/>
    <lineage>
        <taxon>Eukaryota</taxon>
        <taxon>Metazoa</taxon>
        <taxon>Spiralia</taxon>
        <taxon>Lophotrochozoa</taxon>
        <taxon>Mollusca</taxon>
        <taxon>Bivalvia</taxon>
        <taxon>Autobranchia</taxon>
        <taxon>Heteroconchia</taxon>
        <taxon>Palaeoheterodonta</taxon>
        <taxon>Unionida</taxon>
        <taxon>Unionoidea</taxon>
        <taxon>Unionidae</taxon>
        <taxon>Ambleminae</taxon>
        <taxon>Lampsilini</taxon>
        <taxon>Potamilus</taxon>
    </lineage>
</organism>
<comment type="caution">
    <text evidence="1">The sequence shown here is derived from an EMBL/GenBank/DDBJ whole genome shotgun (WGS) entry which is preliminary data.</text>
</comment>
<keyword evidence="2" id="KW-1185">Reference proteome</keyword>
<evidence type="ECO:0000313" key="1">
    <source>
        <dbReference type="EMBL" id="KAK3596820.1"/>
    </source>
</evidence>
<reference evidence="1" key="3">
    <citation type="submission" date="2023-05" db="EMBL/GenBank/DDBJ databases">
        <authorList>
            <person name="Smith C.H."/>
        </authorList>
    </citation>
    <scope>NUCLEOTIDE SEQUENCE</scope>
    <source>
        <strain evidence="1">CHS0354</strain>
        <tissue evidence="1">Mantle</tissue>
    </source>
</reference>
<dbReference type="EMBL" id="JAEAOA010000977">
    <property type="protein sequence ID" value="KAK3596820.1"/>
    <property type="molecule type" value="Genomic_DNA"/>
</dbReference>
<reference evidence="1" key="2">
    <citation type="journal article" date="2021" name="Genome Biol. Evol.">
        <title>Developing a high-quality reference genome for a parasitic bivalve with doubly uniparental inheritance (Bivalvia: Unionida).</title>
        <authorList>
            <person name="Smith C.H."/>
        </authorList>
    </citation>
    <scope>NUCLEOTIDE SEQUENCE</scope>
    <source>
        <strain evidence="1">CHS0354</strain>
        <tissue evidence="1">Mantle</tissue>
    </source>
</reference>
<protein>
    <submittedName>
        <fullName evidence="1">Uncharacterized protein</fullName>
    </submittedName>
</protein>
<gene>
    <name evidence="1" type="ORF">CHS0354_015675</name>
</gene>
<name>A0AAE0W1H3_9BIVA</name>
<accession>A0AAE0W1H3</accession>
<sequence>MSVEDLIRLRVACPVRQEEVPKILSVESTRHAVQLCPHRSAETIQLEKDSTNPRGSGVFLFGIID</sequence>